<name>A0A1Y5RRZ4_9RHOB</name>
<protein>
    <submittedName>
        <fullName evidence="5">HTH-type transcriptional activator Btr</fullName>
    </submittedName>
</protein>
<dbReference type="AlphaFoldDB" id="A0A1Y5RRZ4"/>
<dbReference type="SUPFAM" id="SSF51182">
    <property type="entry name" value="RmlC-like cupins"/>
    <property type="match status" value="1"/>
</dbReference>
<accession>A0A1Y5RRZ4</accession>
<dbReference type="PANTHER" id="PTHR11019:SF199">
    <property type="entry name" value="HTH-TYPE TRANSCRIPTIONAL REGULATOR NIMR"/>
    <property type="match status" value="1"/>
</dbReference>
<keyword evidence="1" id="KW-0805">Transcription regulation</keyword>
<dbReference type="Gene3D" id="1.10.10.60">
    <property type="entry name" value="Homeodomain-like"/>
    <property type="match status" value="1"/>
</dbReference>
<dbReference type="PROSITE" id="PS00041">
    <property type="entry name" value="HTH_ARAC_FAMILY_1"/>
    <property type="match status" value="1"/>
</dbReference>
<reference evidence="5 6" key="1">
    <citation type="submission" date="2017-03" db="EMBL/GenBank/DDBJ databases">
        <authorList>
            <person name="Afonso C.L."/>
            <person name="Miller P.J."/>
            <person name="Scott M.A."/>
            <person name="Spackman E."/>
            <person name="Goraichik I."/>
            <person name="Dimitrov K.M."/>
            <person name="Suarez D.L."/>
            <person name="Swayne D.E."/>
        </authorList>
    </citation>
    <scope>NUCLEOTIDE SEQUENCE [LARGE SCALE GENOMIC DNA]</scope>
    <source>
        <strain evidence="5 6">CECT 7066</strain>
    </source>
</reference>
<dbReference type="SMART" id="SM00342">
    <property type="entry name" value="HTH_ARAC"/>
    <property type="match status" value="1"/>
</dbReference>
<dbReference type="InterPro" id="IPR011051">
    <property type="entry name" value="RmlC_Cupin_sf"/>
</dbReference>
<dbReference type="Proteomes" id="UP000193870">
    <property type="component" value="Unassembled WGS sequence"/>
</dbReference>
<dbReference type="Pfam" id="PF12833">
    <property type="entry name" value="HTH_18"/>
    <property type="match status" value="1"/>
</dbReference>
<evidence type="ECO:0000259" key="4">
    <source>
        <dbReference type="PROSITE" id="PS01124"/>
    </source>
</evidence>
<keyword evidence="3" id="KW-0804">Transcription</keyword>
<feature type="domain" description="HTH araC/xylS-type" evidence="4">
    <location>
        <begin position="192"/>
        <end position="290"/>
    </location>
</feature>
<dbReference type="STRING" id="315423.SAMN04488020_102444"/>
<dbReference type="InterPro" id="IPR020449">
    <property type="entry name" value="Tscrpt_reg_AraC-type_HTH"/>
</dbReference>
<dbReference type="InterPro" id="IPR009057">
    <property type="entry name" value="Homeodomain-like_sf"/>
</dbReference>
<dbReference type="PRINTS" id="PR00032">
    <property type="entry name" value="HTHARAC"/>
</dbReference>
<dbReference type="SUPFAM" id="SSF46689">
    <property type="entry name" value="Homeodomain-like"/>
    <property type="match status" value="1"/>
</dbReference>
<dbReference type="InterPro" id="IPR018060">
    <property type="entry name" value="HTH_AraC"/>
</dbReference>
<dbReference type="InterPro" id="IPR018062">
    <property type="entry name" value="HTH_AraC-typ_CS"/>
</dbReference>
<evidence type="ECO:0000313" key="5">
    <source>
        <dbReference type="EMBL" id="SLN24009.1"/>
    </source>
</evidence>
<dbReference type="Gene3D" id="2.60.120.10">
    <property type="entry name" value="Jelly Rolls"/>
    <property type="match status" value="1"/>
</dbReference>
<sequence length="295" mass="32137">MDGAAELLYFPGMSQASDSIPAYDLYGETRLFPDIMHCERIVDRASGLGWTIAPHRHGILHQFFHLDGAGAEVSLDGHRIRIERPSLISVPRFAVHAFRFPGGQEGHVLSVLPDTLPELFGDAPEPLSQWRMVHAPAGIGALFDAIRGELAGALPLRNAVLRARAVEIAAAVLRSEGEGGGDAPPPALRHMRRFEALIRADPAARRPVGDYAREIGVSAEHLGRITRAMAGQSPAQFIDARRMQEARRHLAYTRLSVASVAHALGYDDPAYFSRAFRRAEGVSPSAYRASRSETA</sequence>
<dbReference type="EMBL" id="FWFV01000002">
    <property type="protein sequence ID" value="SLN24009.1"/>
    <property type="molecule type" value="Genomic_DNA"/>
</dbReference>
<evidence type="ECO:0000256" key="1">
    <source>
        <dbReference type="ARBA" id="ARBA00023015"/>
    </source>
</evidence>
<dbReference type="PANTHER" id="PTHR11019">
    <property type="entry name" value="HTH-TYPE TRANSCRIPTIONAL REGULATOR NIMR"/>
    <property type="match status" value="1"/>
</dbReference>
<dbReference type="CDD" id="cd06999">
    <property type="entry name" value="cupin_HpaA-like_N"/>
    <property type="match status" value="1"/>
</dbReference>
<evidence type="ECO:0000256" key="3">
    <source>
        <dbReference type="ARBA" id="ARBA00023163"/>
    </source>
</evidence>
<organism evidence="5 6">
    <name type="scientific">Palleronia marisminoris</name>
    <dbReference type="NCBI Taxonomy" id="315423"/>
    <lineage>
        <taxon>Bacteria</taxon>
        <taxon>Pseudomonadati</taxon>
        <taxon>Pseudomonadota</taxon>
        <taxon>Alphaproteobacteria</taxon>
        <taxon>Rhodobacterales</taxon>
        <taxon>Roseobacteraceae</taxon>
        <taxon>Palleronia</taxon>
    </lineage>
</organism>
<keyword evidence="6" id="KW-1185">Reference proteome</keyword>
<proteinExistence type="predicted"/>
<dbReference type="GO" id="GO:0043565">
    <property type="term" value="F:sequence-specific DNA binding"/>
    <property type="evidence" value="ECO:0007669"/>
    <property type="project" value="InterPro"/>
</dbReference>
<dbReference type="InterPro" id="IPR047264">
    <property type="entry name" value="Cupin_HpaA-like_N"/>
</dbReference>
<keyword evidence="2" id="KW-0238">DNA-binding</keyword>
<dbReference type="InterPro" id="IPR014710">
    <property type="entry name" value="RmlC-like_jellyroll"/>
</dbReference>
<dbReference type="GO" id="GO:0003700">
    <property type="term" value="F:DNA-binding transcription factor activity"/>
    <property type="evidence" value="ECO:0007669"/>
    <property type="project" value="InterPro"/>
</dbReference>
<evidence type="ECO:0000256" key="2">
    <source>
        <dbReference type="ARBA" id="ARBA00023125"/>
    </source>
</evidence>
<dbReference type="PROSITE" id="PS01124">
    <property type="entry name" value="HTH_ARAC_FAMILY_2"/>
    <property type="match status" value="1"/>
</dbReference>
<gene>
    <name evidence="5" type="primary">btr</name>
    <name evidence="5" type="ORF">PAM7066_00837</name>
</gene>
<evidence type="ECO:0000313" key="6">
    <source>
        <dbReference type="Proteomes" id="UP000193870"/>
    </source>
</evidence>